<proteinExistence type="predicted"/>
<gene>
    <name evidence="1" type="ORF">GCM10011386_17380</name>
</gene>
<dbReference type="PROSITE" id="PS51257">
    <property type="entry name" value="PROKAR_LIPOPROTEIN"/>
    <property type="match status" value="1"/>
</dbReference>
<dbReference type="InterPro" id="IPR011013">
    <property type="entry name" value="Gal_mutarotase_sf_dom"/>
</dbReference>
<name>A0ABQ1LP52_9SPHI</name>
<keyword evidence="2" id="KW-1185">Reference proteome</keyword>
<evidence type="ECO:0000313" key="2">
    <source>
        <dbReference type="Proteomes" id="UP000597338"/>
    </source>
</evidence>
<dbReference type="EMBL" id="BMIK01000004">
    <property type="protein sequence ID" value="GGC25868.1"/>
    <property type="molecule type" value="Genomic_DNA"/>
</dbReference>
<accession>A0ABQ1LP52</accession>
<dbReference type="InterPro" id="IPR032342">
    <property type="entry name" value="DUF4861"/>
</dbReference>
<dbReference type="Pfam" id="PF16153">
    <property type="entry name" value="DUF4861"/>
    <property type="match status" value="1"/>
</dbReference>
<comment type="caution">
    <text evidence="1">The sequence shown here is derived from an EMBL/GenBank/DDBJ whole genome shotgun (WGS) entry which is preliminary data.</text>
</comment>
<organism evidence="1 2">
    <name type="scientific">Parapedobacter defluvii</name>
    <dbReference type="NCBI Taxonomy" id="2045106"/>
    <lineage>
        <taxon>Bacteria</taxon>
        <taxon>Pseudomonadati</taxon>
        <taxon>Bacteroidota</taxon>
        <taxon>Sphingobacteriia</taxon>
        <taxon>Sphingobacteriales</taxon>
        <taxon>Sphingobacteriaceae</taxon>
        <taxon>Parapedobacter</taxon>
    </lineage>
</organism>
<dbReference type="Proteomes" id="UP000597338">
    <property type="component" value="Unassembled WGS sequence"/>
</dbReference>
<evidence type="ECO:0000313" key="1">
    <source>
        <dbReference type="EMBL" id="GGC25868.1"/>
    </source>
</evidence>
<reference evidence="2" key="1">
    <citation type="journal article" date="2019" name="Int. J. Syst. Evol. Microbiol.">
        <title>The Global Catalogue of Microorganisms (GCM) 10K type strain sequencing project: providing services to taxonomists for standard genome sequencing and annotation.</title>
        <authorList>
            <consortium name="The Broad Institute Genomics Platform"/>
            <consortium name="The Broad Institute Genome Sequencing Center for Infectious Disease"/>
            <person name="Wu L."/>
            <person name="Ma J."/>
        </authorList>
    </citation>
    <scope>NUCLEOTIDE SEQUENCE [LARGE SCALE GENOMIC DNA]</scope>
    <source>
        <strain evidence="2">CGMCC 1.15342</strain>
    </source>
</reference>
<dbReference type="RefSeq" id="WP_188749643.1">
    <property type="nucleotide sequence ID" value="NZ_BMIK01000004.1"/>
</dbReference>
<dbReference type="SUPFAM" id="SSF74650">
    <property type="entry name" value="Galactose mutarotase-like"/>
    <property type="match status" value="1"/>
</dbReference>
<sequence>MHKTTNLGCLLLVYTLLTACGTGQRKQTIVISNPTNQNRHELVAIPYAEWTGAFGTESVFKIIDASSGIEIPYQLETKGTPSTQHILLEVTVRASERIMLTVEKSAPAPVRARTYARYVPERYDDFAWENDVVAFRMYGKALEGRPDDAHGLDLWSKRTTDLVVDKWYANGDYHTDHGEGMDYYSVGMTLGAGDIAPFADDTIVFSKHYRQYEIVDNGPLRSTFRLTYEPWQVGTRTVSVTKQFTLDAGSQLNRVDVTYSVDGEGVLPVAIGVARREQPGNLLQEEQAGIFGYWEPEIGNHGITGVGVILEKGGFSGFGELSNQYLAFTEATDGTPLTYYVGGAWNRAGTYTSAEAWFDYLHAFKERLASPLNVEIN</sequence>
<protein>
    <submittedName>
        <fullName evidence="1">DUF4861 domain-containing protein</fullName>
    </submittedName>
</protein>